<organism evidence="2 3">
    <name type="scientific">Olea europaea subsp. europaea</name>
    <dbReference type="NCBI Taxonomy" id="158383"/>
    <lineage>
        <taxon>Eukaryota</taxon>
        <taxon>Viridiplantae</taxon>
        <taxon>Streptophyta</taxon>
        <taxon>Embryophyta</taxon>
        <taxon>Tracheophyta</taxon>
        <taxon>Spermatophyta</taxon>
        <taxon>Magnoliopsida</taxon>
        <taxon>eudicotyledons</taxon>
        <taxon>Gunneridae</taxon>
        <taxon>Pentapetalae</taxon>
        <taxon>asterids</taxon>
        <taxon>lamiids</taxon>
        <taxon>Lamiales</taxon>
        <taxon>Oleaceae</taxon>
        <taxon>Oleeae</taxon>
        <taxon>Olea</taxon>
    </lineage>
</organism>
<feature type="region of interest" description="Disordered" evidence="1">
    <location>
        <begin position="81"/>
        <end position="105"/>
    </location>
</feature>
<proteinExistence type="predicted"/>
<dbReference type="EMBL" id="CACTIH010009148">
    <property type="protein sequence ID" value="CAA3025979.1"/>
    <property type="molecule type" value="Genomic_DNA"/>
</dbReference>
<dbReference type="Gramene" id="OE9A089082T1">
    <property type="protein sequence ID" value="OE9A089082C1"/>
    <property type="gene ID" value="OE9A089082"/>
</dbReference>
<evidence type="ECO:0000256" key="1">
    <source>
        <dbReference type="SAM" id="MobiDB-lite"/>
    </source>
</evidence>
<gene>
    <name evidence="2" type="ORF">OLEA9_A089082</name>
</gene>
<dbReference type="Proteomes" id="UP000594638">
    <property type="component" value="Unassembled WGS sequence"/>
</dbReference>
<dbReference type="AlphaFoldDB" id="A0A8S0V3Z7"/>
<protein>
    <submittedName>
        <fullName evidence="2">Uncharacterized protein</fullName>
    </submittedName>
</protein>
<accession>A0A8S0V3Z7</accession>
<keyword evidence="3" id="KW-1185">Reference proteome</keyword>
<comment type="caution">
    <text evidence="2">The sequence shown here is derived from an EMBL/GenBank/DDBJ whole genome shotgun (WGS) entry which is preliminary data.</text>
</comment>
<sequence length="131" mass="15033">MDRTHLAKMARMNRIPSMLPGARTRMLLAKVARSAMERMASKLLGEMTRMLLAKMARMLEITLHRKIRMSWIIPFEVASKKKGMNNSNGNDQDERHMKAASNDKLTGKMDDLHTVTIKKDKERITPLLISK</sequence>
<evidence type="ECO:0000313" key="2">
    <source>
        <dbReference type="EMBL" id="CAA3025979.1"/>
    </source>
</evidence>
<name>A0A8S0V3Z7_OLEEU</name>
<evidence type="ECO:0000313" key="3">
    <source>
        <dbReference type="Proteomes" id="UP000594638"/>
    </source>
</evidence>
<reference evidence="2 3" key="1">
    <citation type="submission" date="2019-12" db="EMBL/GenBank/DDBJ databases">
        <authorList>
            <person name="Alioto T."/>
            <person name="Alioto T."/>
            <person name="Gomez Garrido J."/>
        </authorList>
    </citation>
    <scope>NUCLEOTIDE SEQUENCE [LARGE SCALE GENOMIC DNA]</scope>
</reference>